<keyword evidence="6" id="KW-0653">Protein transport</keyword>
<evidence type="ECO:0000313" key="10">
    <source>
        <dbReference type="Proteomes" id="UP000830116"/>
    </source>
</evidence>
<dbReference type="EMBL" id="CP093442">
    <property type="protein sequence ID" value="UOF02425.1"/>
    <property type="molecule type" value="Genomic_DNA"/>
</dbReference>
<evidence type="ECO:0000256" key="4">
    <source>
        <dbReference type="ARBA" id="ARBA00022989"/>
    </source>
</evidence>
<sequence length="234" mass="25624">MAFLNFMNDSGFVGWLILMVGIGSLVLIGERARALYKLYGMNVEEFTSKVQNLILAKKTDEALLLCAQLESKPLARAFKTIIEKADRDDDTIFQAHDIALSENVPFYTKRLHYLSMLANVATLLGLLGTIHGLILSFQAVATADPAQKQALLAHGISVSMYTTALGLAVAIPAMVFFSFLTARQNQLIEQLQEKCSKLTELLTSAHIPNLTRQNVFPDQAKAPMTPPTPGSKVS</sequence>
<evidence type="ECO:0000256" key="5">
    <source>
        <dbReference type="ARBA" id="ARBA00023136"/>
    </source>
</evidence>
<feature type="transmembrane region" description="Helical" evidence="7">
    <location>
        <begin position="116"/>
        <end position="140"/>
    </location>
</feature>
<keyword evidence="3 7" id="KW-0812">Transmembrane</keyword>
<dbReference type="RefSeq" id="WP_243539855.1">
    <property type="nucleotide sequence ID" value="NZ_CP093442.1"/>
</dbReference>
<evidence type="ECO:0000256" key="2">
    <source>
        <dbReference type="ARBA" id="ARBA00022475"/>
    </source>
</evidence>
<dbReference type="Pfam" id="PF01618">
    <property type="entry name" value="MotA_ExbB"/>
    <property type="match status" value="1"/>
</dbReference>
<evidence type="ECO:0000256" key="7">
    <source>
        <dbReference type="SAM" id="Phobius"/>
    </source>
</evidence>
<accession>A0ABY4CJL5</accession>
<comment type="subcellular location">
    <subcellularLocation>
        <location evidence="1">Cell membrane</location>
        <topology evidence="1">Multi-pass membrane protein</topology>
    </subcellularLocation>
    <subcellularLocation>
        <location evidence="6">Membrane</location>
        <topology evidence="6">Multi-pass membrane protein</topology>
    </subcellularLocation>
</comment>
<reference evidence="9" key="1">
    <citation type="submission" date="2022-03" db="EMBL/GenBank/DDBJ databases">
        <title>Genome Identification and Characterization of new species Bdellovibrio reynosense LBG001 sp. nov. from a Mexico soil sample.</title>
        <authorList>
            <person name="Camilli A."/>
            <person name="Ajao Y."/>
            <person name="Guo X."/>
        </authorList>
    </citation>
    <scope>NUCLEOTIDE SEQUENCE</scope>
    <source>
        <strain evidence="9">LBG001</strain>
    </source>
</reference>
<dbReference type="PANTHER" id="PTHR30625">
    <property type="entry name" value="PROTEIN TOLQ"/>
    <property type="match status" value="1"/>
</dbReference>
<protein>
    <submittedName>
        <fullName evidence="9">MotA/TolQ/ExbB proton channel family protein</fullName>
    </submittedName>
</protein>
<keyword evidence="4 7" id="KW-1133">Transmembrane helix</keyword>
<evidence type="ECO:0000256" key="1">
    <source>
        <dbReference type="ARBA" id="ARBA00004651"/>
    </source>
</evidence>
<evidence type="ECO:0000259" key="8">
    <source>
        <dbReference type="Pfam" id="PF01618"/>
    </source>
</evidence>
<feature type="transmembrane region" description="Helical" evidence="7">
    <location>
        <begin position="160"/>
        <end position="182"/>
    </location>
</feature>
<feature type="domain" description="MotA/TolQ/ExbB proton channel" evidence="8">
    <location>
        <begin position="72"/>
        <end position="192"/>
    </location>
</feature>
<dbReference type="Proteomes" id="UP000830116">
    <property type="component" value="Chromosome"/>
</dbReference>
<name>A0ABY4CJL5_9BACT</name>
<dbReference type="PANTHER" id="PTHR30625:SF11">
    <property type="entry name" value="MOTA_TOLQ_EXBB PROTON CHANNEL DOMAIN-CONTAINING PROTEIN"/>
    <property type="match status" value="1"/>
</dbReference>
<evidence type="ECO:0000313" key="9">
    <source>
        <dbReference type="EMBL" id="UOF02425.1"/>
    </source>
</evidence>
<evidence type="ECO:0000256" key="3">
    <source>
        <dbReference type="ARBA" id="ARBA00022692"/>
    </source>
</evidence>
<feature type="transmembrane region" description="Helical" evidence="7">
    <location>
        <begin position="12"/>
        <end position="29"/>
    </location>
</feature>
<evidence type="ECO:0000256" key="6">
    <source>
        <dbReference type="RuleBase" id="RU004057"/>
    </source>
</evidence>
<gene>
    <name evidence="9" type="ORF">MNR06_05605</name>
</gene>
<dbReference type="InterPro" id="IPR050790">
    <property type="entry name" value="ExbB/TolQ_transport"/>
</dbReference>
<keyword evidence="10" id="KW-1185">Reference proteome</keyword>
<proteinExistence type="inferred from homology"/>
<comment type="similarity">
    <text evidence="6">Belongs to the exbB/tolQ family.</text>
</comment>
<dbReference type="InterPro" id="IPR002898">
    <property type="entry name" value="MotA_ExbB_proton_chnl"/>
</dbReference>
<keyword evidence="6" id="KW-0813">Transport</keyword>
<organism evidence="9 10">
    <name type="scientific">Bdellovibrio reynosensis</name>
    <dbReference type="NCBI Taxonomy" id="2835041"/>
    <lineage>
        <taxon>Bacteria</taxon>
        <taxon>Pseudomonadati</taxon>
        <taxon>Bdellovibrionota</taxon>
        <taxon>Bdellovibrionia</taxon>
        <taxon>Bdellovibrionales</taxon>
        <taxon>Pseudobdellovibrionaceae</taxon>
        <taxon>Bdellovibrio</taxon>
    </lineage>
</organism>
<keyword evidence="5 7" id="KW-0472">Membrane</keyword>
<keyword evidence="2" id="KW-1003">Cell membrane</keyword>